<feature type="chain" id="PRO_5045646386" evidence="1">
    <location>
        <begin position="25"/>
        <end position="301"/>
    </location>
</feature>
<dbReference type="EMBL" id="JAVREJ010000004">
    <property type="protein sequence ID" value="MDT0349454.1"/>
    <property type="molecule type" value="Genomic_DNA"/>
</dbReference>
<dbReference type="RefSeq" id="WP_311555483.1">
    <property type="nucleotide sequence ID" value="NZ_JAVREJ010000004.1"/>
</dbReference>
<name>A0ABU2N838_9PSEU</name>
<proteinExistence type="predicted"/>
<keyword evidence="3" id="KW-1185">Reference proteome</keyword>
<evidence type="ECO:0000313" key="2">
    <source>
        <dbReference type="EMBL" id="MDT0349454.1"/>
    </source>
</evidence>
<gene>
    <name evidence="2" type="ORF">RM445_07930</name>
</gene>
<accession>A0ABU2N838</accession>
<keyword evidence="2" id="KW-0413">Isomerase</keyword>
<keyword evidence="1" id="KW-0732">Signal</keyword>
<feature type="signal peptide" evidence="1">
    <location>
        <begin position="1"/>
        <end position="24"/>
    </location>
</feature>
<reference evidence="3" key="1">
    <citation type="submission" date="2023-07" db="EMBL/GenBank/DDBJ databases">
        <title>30 novel species of actinomycetes from the DSMZ collection.</title>
        <authorList>
            <person name="Nouioui I."/>
        </authorList>
    </citation>
    <scope>NUCLEOTIDE SEQUENCE [LARGE SCALE GENOMIC DNA]</scope>
    <source>
        <strain evidence="3">DSM 45834</strain>
    </source>
</reference>
<sequence>MYRQVGRALAVVATVGVVVSGCGAGPSQVGSAVIVGTTAVPLEQVQSRLDVALGKTDVVAQLASSGVGAPDIARDVVTGAVMHDLLARTAATEGITVSEADVDAALQESGGADAALSQSLYDLSAIRERVRDRLIAVKHAQRIVPGLTITADLVAANSRDDAAAKARVLATGGPEADALFASNPETSRRNMSYQAVRSPEAASTVLFGLPVGRTAYFQPSPQQGGWIVLRVTDRQEDANADPSAAASLGDSDLAAIGDRLLQPLSEEVGVRVNPRFGVWDPVSMRVVAADQQGGAILPLMG</sequence>
<dbReference type="PROSITE" id="PS51257">
    <property type="entry name" value="PROKAR_LIPOPROTEIN"/>
    <property type="match status" value="1"/>
</dbReference>
<dbReference type="GO" id="GO:0016853">
    <property type="term" value="F:isomerase activity"/>
    <property type="evidence" value="ECO:0007669"/>
    <property type="project" value="UniProtKB-KW"/>
</dbReference>
<protein>
    <submittedName>
        <fullName evidence="2">Peptidylprolyl isomerase</fullName>
    </submittedName>
</protein>
<evidence type="ECO:0000313" key="3">
    <source>
        <dbReference type="Proteomes" id="UP001183202"/>
    </source>
</evidence>
<dbReference type="Proteomes" id="UP001183202">
    <property type="component" value="Unassembled WGS sequence"/>
</dbReference>
<organism evidence="2 3">
    <name type="scientific">Pseudonocardia charpentierae</name>
    <dbReference type="NCBI Taxonomy" id="3075545"/>
    <lineage>
        <taxon>Bacteria</taxon>
        <taxon>Bacillati</taxon>
        <taxon>Actinomycetota</taxon>
        <taxon>Actinomycetes</taxon>
        <taxon>Pseudonocardiales</taxon>
        <taxon>Pseudonocardiaceae</taxon>
        <taxon>Pseudonocardia</taxon>
    </lineage>
</organism>
<comment type="caution">
    <text evidence="2">The sequence shown here is derived from an EMBL/GenBank/DDBJ whole genome shotgun (WGS) entry which is preliminary data.</text>
</comment>
<evidence type="ECO:0000256" key="1">
    <source>
        <dbReference type="SAM" id="SignalP"/>
    </source>
</evidence>